<name>A0A4C1YUZ0_EUMVA</name>
<evidence type="ECO:0000313" key="3">
    <source>
        <dbReference type="Proteomes" id="UP000299102"/>
    </source>
</evidence>
<evidence type="ECO:0000313" key="2">
    <source>
        <dbReference type="EMBL" id="GBP79040.1"/>
    </source>
</evidence>
<organism evidence="2 3">
    <name type="scientific">Eumeta variegata</name>
    <name type="common">Bagworm moth</name>
    <name type="synonym">Eumeta japonica</name>
    <dbReference type="NCBI Taxonomy" id="151549"/>
    <lineage>
        <taxon>Eukaryota</taxon>
        <taxon>Metazoa</taxon>
        <taxon>Ecdysozoa</taxon>
        <taxon>Arthropoda</taxon>
        <taxon>Hexapoda</taxon>
        <taxon>Insecta</taxon>
        <taxon>Pterygota</taxon>
        <taxon>Neoptera</taxon>
        <taxon>Endopterygota</taxon>
        <taxon>Lepidoptera</taxon>
        <taxon>Glossata</taxon>
        <taxon>Ditrysia</taxon>
        <taxon>Tineoidea</taxon>
        <taxon>Psychidae</taxon>
        <taxon>Oiketicinae</taxon>
        <taxon>Eumeta</taxon>
    </lineage>
</organism>
<evidence type="ECO:0000256" key="1">
    <source>
        <dbReference type="SAM" id="MobiDB-lite"/>
    </source>
</evidence>
<protein>
    <submittedName>
        <fullName evidence="2">Uncharacterized protein</fullName>
    </submittedName>
</protein>
<proteinExistence type="predicted"/>
<comment type="caution">
    <text evidence="2">The sequence shown here is derived from an EMBL/GenBank/DDBJ whole genome shotgun (WGS) entry which is preliminary data.</text>
</comment>
<feature type="region of interest" description="Disordered" evidence="1">
    <location>
        <begin position="121"/>
        <end position="160"/>
    </location>
</feature>
<gene>
    <name evidence="2" type="ORF">EVAR_56655_1</name>
</gene>
<keyword evidence="3" id="KW-1185">Reference proteome</keyword>
<reference evidence="2 3" key="1">
    <citation type="journal article" date="2019" name="Commun. Biol.">
        <title>The bagworm genome reveals a unique fibroin gene that provides high tensile strength.</title>
        <authorList>
            <person name="Kono N."/>
            <person name="Nakamura H."/>
            <person name="Ohtoshi R."/>
            <person name="Tomita M."/>
            <person name="Numata K."/>
            <person name="Arakawa K."/>
        </authorList>
    </citation>
    <scope>NUCLEOTIDE SEQUENCE [LARGE SCALE GENOMIC DNA]</scope>
</reference>
<dbReference type="EMBL" id="BGZK01001397">
    <property type="protein sequence ID" value="GBP79040.1"/>
    <property type="molecule type" value="Genomic_DNA"/>
</dbReference>
<dbReference type="Proteomes" id="UP000299102">
    <property type="component" value="Unassembled WGS sequence"/>
</dbReference>
<accession>A0A4C1YUZ0</accession>
<sequence length="250" mass="27436">MIFNLSRVKALSQFLVERVKPLILDVGIHVSGRTHSPLPALKQHDSQEPYSEIKDLYEGTSPIPIGQFIQKIFTQTNLYARCALASRERWPHAVISLKVPQLQRPARLSARIAGPATISLTSPHARRRPADPPLCSKVGVSEEKEGTGAGGGRPRGTGATRGHSMRLLLAATPEVMDLAEMDWIKETRPAIALAHARAPPHTPYSESFREHKLLEEGARECRRSDGWLNGNGKCMSQSCELAAQTRSSLG</sequence>
<dbReference type="AlphaFoldDB" id="A0A4C1YUZ0"/>